<name>A0A932A9E9_9BACT</name>
<dbReference type="InterPro" id="IPR011051">
    <property type="entry name" value="RmlC_Cupin_sf"/>
</dbReference>
<evidence type="ECO:0000256" key="2">
    <source>
        <dbReference type="SAM" id="SignalP"/>
    </source>
</evidence>
<comment type="caution">
    <text evidence="3">The sequence shown here is derived from an EMBL/GenBank/DDBJ whole genome shotgun (WGS) entry which is preliminary data.</text>
</comment>
<evidence type="ECO:0000313" key="4">
    <source>
        <dbReference type="Proteomes" id="UP000779809"/>
    </source>
</evidence>
<organism evidence="3 4">
    <name type="scientific">Candidatus Korobacter versatilis</name>
    <dbReference type="NCBI Taxonomy" id="658062"/>
    <lineage>
        <taxon>Bacteria</taxon>
        <taxon>Pseudomonadati</taxon>
        <taxon>Acidobacteriota</taxon>
        <taxon>Terriglobia</taxon>
        <taxon>Terriglobales</taxon>
        <taxon>Candidatus Korobacteraceae</taxon>
        <taxon>Candidatus Korobacter</taxon>
    </lineage>
</organism>
<sequence>MKRAICLLLLLSTLLFAQQAAAPAVPIDREPMHHLFLENDVVRVFKVEVPAGGRTLLHQHDRDYLFITLGDSDVTNARQGEPARELKLKEGDMAYTKGGFAHVAINNAKTPFRNVTIEIVKPAPDANAAPSQTLAGAGMSVTFMVENARAHAELDELEPGATTPQHSHKLAHLAVALNDMTLENDVVGKGKATTTRKAGDVAWVEGGYTHTFKNLGKTAARWAVIEIK</sequence>
<keyword evidence="2" id="KW-0732">Signal</keyword>
<dbReference type="PANTHER" id="PTHR35848:SF9">
    <property type="entry name" value="SLL1358 PROTEIN"/>
    <property type="match status" value="1"/>
</dbReference>
<accession>A0A932A9E9</accession>
<feature type="signal peptide" evidence="2">
    <location>
        <begin position="1"/>
        <end position="17"/>
    </location>
</feature>
<evidence type="ECO:0000313" key="3">
    <source>
        <dbReference type="EMBL" id="MBI2679145.1"/>
    </source>
</evidence>
<dbReference type="GO" id="GO:0046872">
    <property type="term" value="F:metal ion binding"/>
    <property type="evidence" value="ECO:0007669"/>
    <property type="project" value="UniProtKB-KW"/>
</dbReference>
<dbReference type="AlphaFoldDB" id="A0A932A9E9"/>
<gene>
    <name evidence="3" type="ORF">HYX28_10225</name>
</gene>
<dbReference type="SUPFAM" id="SSF51182">
    <property type="entry name" value="RmlC-like cupins"/>
    <property type="match status" value="1"/>
</dbReference>
<dbReference type="Gene3D" id="2.60.120.10">
    <property type="entry name" value="Jelly Rolls"/>
    <property type="match status" value="2"/>
</dbReference>
<protein>
    <recommendedName>
        <fullName evidence="5">Cupin 2 conserved barrel domain-containing protein</fullName>
    </recommendedName>
</protein>
<dbReference type="PANTHER" id="PTHR35848">
    <property type="entry name" value="OXALATE-BINDING PROTEIN"/>
    <property type="match status" value="1"/>
</dbReference>
<proteinExistence type="predicted"/>
<evidence type="ECO:0008006" key="5">
    <source>
        <dbReference type="Google" id="ProtNLM"/>
    </source>
</evidence>
<keyword evidence="1" id="KW-0479">Metal-binding</keyword>
<evidence type="ECO:0000256" key="1">
    <source>
        <dbReference type="ARBA" id="ARBA00022723"/>
    </source>
</evidence>
<reference evidence="3" key="1">
    <citation type="submission" date="2020-07" db="EMBL/GenBank/DDBJ databases">
        <title>Huge and variable diversity of episymbiotic CPR bacteria and DPANN archaea in groundwater ecosystems.</title>
        <authorList>
            <person name="He C.Y."/>
            <person name="Keren R."/>
            <person name="Whittaker M."/>
            <person name="Farag I.F."/>
            <person name="Doudna J."/>
            <person name="Cate J.H.D."/>
            <person name="Banfield J.F."/>
        </authorList>
    </citation>
    <scope>NUCLEOTIDE SEQUENCE</scope>
    <source>
        <strain evidence="3">NC_groundwater_580_Pr5_B-0.1um_64_19</strain>
    </source>
</reference>
<dbReference type="InterPro" id="IPR051610">
    <property type="entry name" value="GPI/OXD"/>
</dbReference>
<feature type="chain" id="PRO_5037596737" description="Cupin 2 conserved barrel domain-containing protein" evidence="2">
    <location>
        <begin position="18"/>
        <end position="228"/>
    </location>
</feature>
<dbReference type="InterPro" id="IPR014710">
    <property type="entry name" value="RmlC-like_jellyroll"/>
</dbReference>
<dbReference type="EMBL" id="JACPNR010000012">
    <property type="protein sequence ID" value="MBI2679145.1"/>
    <property type="molecule type" value="Genomic_DNA"/>
</dbReference>
<dbReference type="Proteomes" id="UP000779809">
    <property type="component" value="Unassembled WGS sequence"/>
</dbReference>